<evidence type="ECO:0000313" key="1">
    <source>
        <dbReference type="EMBL" id="VXD12133.1"/>
    </source>
</evidence>
<dbReference type="RefSeq" id="WP_083623594.1">
    <property type="nucleotide sequence ID" value="NZ_LR735026.1"/>
</dbReference>
<dbReference type="OrthoDB" id="583667at2"/>
<dbReference type="EMBL" id="CZCS02000008">
    <property type="protein sequence ID" value="VXD12133.1"/>
    <property type="molecule type" value="Genomic_DNA"/>
</dbReference>
<gene>
    <name evidence="1" type="ORF">PL9631_1050011</name>
</gene>
<reference evidence="1" key="1">
    <citation type="submission" date="2019-10" db="EMBL/GenBank/DDBJ databases">
        <authorList>
            <consortium name="Genoscope - CEA"/>
            <person name="William W."/>
        </authorList>
    </citation>
    <scope>NUCLEOTIDE SEQUENCE [LARGE SCALE GENOMIC DNA]</scope>
    <source>
        <strain evidence="1">BBR_PRJEB10994</strain>
    </source>
</reference>
<name>A0A7Z9DWA7_9CYAN</name>
<keyword evidence="2" id="KW-1185">Reference proteome</keyword>
<sequence>MLKKQGGFMTLQEVLKSVDNLSIADQVLLLQQLKKRFAQIEDSDSEVINQAQKEKWVKSLRGMAANSRLNSEDFAQQKQAEIFLEKGGFGDVRS</sequence>
<comment type="caution">
    <text evidence="1">The sequence shown here is derived from an EMBL/GenBank/DDBJ whole genome shotgun (WGS) entry which is preliminary data.</text>
</comment>
<protein>
    <submittedName>
        <fullName evidence="1">Uncharacterized protein</fullName>
    </submittedName>
</protein>
<organism evidence="1 2">
    <name type="scientific">Planktothrix paucivesiculata PCC 9631</name>
    <dbReference type="NCBI Taxonomy" id="671071"/>
    <lineage>
        <taxon>Bacteria</taxon>
        <taxon>Bacillati</taxon>
        <taxon>Cyanobacteriota</taxon>
        <taxon>Cyanophyceae</taxon>
        <taxon>Oscillatoriophycideae</taxon>
        <taxon>Oscillatoriales</taxon>
        <taxon>Microcoleaceae</taxon>
        <taxon>Planktothrix</taxon>
    </lineage>
</organism>
<evidence type="ECO:0000313" key="2">
    <source>
        <dbReference type="Proteomes" id="UP000182190"/>
    </source>
</evidence>
<dbReference type="AlphaFoldDB" id="A0A7Z9DWA7"/>
<accession>A0A7Z9DWA7</accession>
<dbReference type="Proteomes" id="UP000182190">
    <property type="component" value="Unassembled WGS sequence"/>
</dbReference>
<proteinExistence type="predicted"/>